<comment type="similarity">
    <text evidence="1">Belongs to the LysR transcriptional regulatory family.</text>
</comment>
<accession>A0A0M7AQA0</accession>
<evidence type="ECO:0000259" key="6">
    <source>
        <dbReference type="PROSITE" id="PS50931"/>
    </source>
</evidence>
<protein>
    <submittedName>
        <fullName evidence="7">Gcv operon activator</fullName>
    </submittedName>
</protein>
<gene>
    <name evidence="7" type="primary">gcvA_22</name>
    <name evidence="7" type="ORF">LA5096_04936</name>
</gene>
<dbReference type="PANTHER" id="PTHR30537:SF79">
    <property type="entry name" value="TRANSCRIPTIONAL REGULATOR-RELATED"/>
    <property type="match status" value="1"/>
</dbReference>
<dbReference type="FunFam" id="1.10.10.10:FF:000001">
    <property type="entry name" value="LysR family transcriptional regulator"/>
    <property type="match status" value="1"/>
</dbReference>
<name>A0A0M7AQA0_9HYPH</name>
<dbReference type="Gene3D" id="1.10.10.10">
    <property type="entry name" value="Winged helix-like DNA-binding domain superfamily/Winged helix DNA-binding domain"/>
    <property type="match status" value="1"/>
</dbReference>
<dbReference type="AlphaFoldDB" id="A0A0M7AQA0"/>
<dbReference type="Proteomes" id="UP000049983">
    <property type="component" value="Unassembled WGS sequence"/>
</dbReference>
<dbReference type="InterPro" id="IPR036388">
    <property type="entry name" value="WH-like_DNA-bd_sf"/>
</dbReference>
<dbReference type="InterPro" id="IPR000847">
    <property type="entry name" value="LysR_HTH_N"/>
</dbReference>
<dbReference type="SUPFAM" id="SSF53850">
    <property type="entry name" value="Periplasmic binding protein-like II"/>
    <property type="match status" value="1"/>
</dbReference>
<dbReference type="EMBL" id="CXWC01000013">
    <property type="protein sequence ID" value="CTQ76919.1"/>
    <property type="molecule type" value="Genomic_DNA"/>
</dbReference>
<evidence type="ECO:0000256" key="5">
    <source>
        <dbReference type="SAM" id="MobiDB-lite"/>
    </source>
</evidence>
<dbReference type="GO" id="GO:0006351">
    <property type="term" value="P:DNA-templated transcription"/>
    <property type="evidence" value="ECO:0007669"/>
    <property type="project" value="TreeGrafter"/>
</dbReference>
<feature type="region of interest" description="Disordered" evidence="5">
    <location>
        <begin position="281"/>
        <end position="304"/>
    </location>
</feature>
<keyword evidence="4" id="KW-0804">Transcription</keyword>
<keyword evidence="3" id="KW-0238">DNA-binding</keyword>
<proteinExistence type="inferred from homology"/>
<dbReference type="OrthoDB" id="9813056at2"/>
<dbReference type="Gene3D" id="3.40.190.10">
    <property type="entry name" value="Periplasmic binding protein-like II"/>
    <property type="match status" value="2"/>
</dbReference>
<evidence type="ECO:0000256" key="4">
    <source>
        <dbReference type="ARBA" id="ARBA00023163"/>
    </source>
</evidence>
<dbReference type="PANTHER" id="PTHR30537">
    <property type="entry name" value="HTH-TYPE TRANSCRIPTIONAL REGULATOR"/>
    <property type="match status" value="1"/>
</dbReference>
<organism evidence="7 8">
    <name type="scientific">Roseibium album</name>
    <dbReference type="NCBI Taxonomy" id="311410"/>
    <lineage>
        <taxon>Bacteria</taxon>
        <taxon>Pseudomonadati</taxon>
        <taxon>Pseudomonadota</taxon>
        <taxon>Alphaproteobacteria</taxon>
        <taxon>Hyphomicrobiales</taxon>
        <taxon>Stappiaceae</taxon>
        <taxon>Roseibium</taxon>
    </lineage>
</organism>
<dbReference type="PROSITE" id="PS50931">
    <property type="entry name" value="HTH_LYSR"/>
    <property type="match status" value="1"/>
</dbReference>
<evidence type="ECO:0000256" key="2">
    <source>
        <dbReference type="ARBA" id="ARBA00023015"/>
    </source>
</evidence>
<dbReference type="STRING" id="311410.LA5095_03654"/>
<sequence length="304" mass="32473">MARTLPPLNWFRAFESAARNLSFTAAADEIGMTQSAVSQQVKSLETRLGVLLFERKARGLALTDHGRRLLPQVDTALATLTSATGAFVADQTSDLLTVSASISVIQWVIAPMLPEFTKCHPDVVLRLIGAVWPDEFTQTAADVEIRFGSRKQAGFDAELLGSDRLIALKAPNLKGKIENLPLIEAVGTSDGWKPWAVAADVAPLSPSLFVDSYGPALQIAIYGNGACLVHKLLATAPMQQGLIEQAHQVSIAANESYFLTVKSKTKAALAFRDWIVASVSGDDTAGSSRKQAGFQPGDLCDLPG</sequence>
<dbReference type="Pfam" id="PF00126">
    <property type="entry name" value="HTH_1"/>
    <property type="match status" value="1"/>
</dbReference>
<dbReference type="GO" id="GO:0003700">
    <property type="term" value="F:DNA-binding transcription factor activity"/>
    <property type="evidence" value="ECO:0007669"/>
    <property type="project" value="InterPro"/>
</dbReference>
<dbReference type="GO" id="GO:0043565">
    <property type="term" value="F:sequence-specific DNA binding"/>
    <property type="evidence" value="ECO:0007669"/>
    <property type="project" value="TreeGrafter"/>
</dbReference>
<dbReference type="PRINTS" id="PR00039">
    <property type="entry name" value="HTHLYSR"/>
</dbReference>
<feature type="domain" description="HTH lysR-type" evidence="6">
    <location>
        <begin position="6"/>
        <end position="63"/>
    </location>
</feature>
<dbReference type="RefSeq" id="WP_082442873.1">
    <property type="nucleotide sequence ID" value="NZ_CXWA01000004.1"/>
</dbReference>
<dbReference type="InterPro" id="IPR058163">
    <property type="entry name" value="LysR-type_TF_proteobact-type"/>
</dbReference>
<evidence type="ECO:0000256" key="3">
    <source>
        <dbReference type="ARBA" id="ARBA00023125"/>
    </source>
</evidence>
<dbReference type="InterPro" id="IPR036390">
    <property type="entry name" value="WH_DNA-bd_sf"/>
</dbReference>
<evidence type="ECO:0000256" key="1">
    <source>
        <dbReference type="ARBA" id="ARBA00009437"/>
    </source>
</evidence>
<dbReference type="GeneID" id="97672211"/>
<evidence type="ECO:0000313" key="7">
    <source>
        <dbReference type="EMBL" id="CTQ76919.1"/>
    </source>
</evidence>
<keyword evidence="8" id="KW-1185">Reference proteome</keyword>
<evidence type="ECO:0000313" key="8">
    <source>
        <dbReference type="Proteomes" id="UP000049983"/>
    </source>
</evidence>
<reference evidence="8" key="1">
    <citation type="submission" date="2015-07" db="EMBL/GenBank/DDBJ databases">
        <authorList>
            <person name="Rodrigo-Torres Lidia"/>
            <person name="Arahal R.David."/>
        </authorList>
    </citation>
    <scope>NUCLEOTIDE SEQUENCE [LARGE SCALE GENOMIC DNA]</scope>
    <source>
        <strain evidence="8">CECT 5096</strain>
    </source>
</reference>
<dbReference type="Pfam" id="PF03466">
    <property type="entry name" value="LysR_substrate"/>
    <property type="match status" value="1"/>
</dbReference>
<dbReference type="InterPro" id="IPR005119">
    <property type="entry name" value="LysR_subst-bd"/>
</dbReference>
<keyword evidence="2" id="KW-0805">Transcription regulation</keyword>
<dbReference type="SUPFAM" id="SSF46785">
    <property type="entry name" value="Winged helix' DNA-binding domain"/>
    <property type="match status" value="1"/>
</dbReference>